<dbReference type="EMBL" id="JAPQKN010000003">
    <property type="protein sequence ID" value="KAJ5166834.1"/>
    <property type="molecule type" value="Genomic_DNA"/>
</dbReference>
<sequence length="427" mass="49394">MNNVTVRAAQPLSDAAKAILDAAPRHWIPYALGLLVGYPLLTSGLRYQRLRTLHKKYPYATRADMAKMTDDHAFEIQKSVAQLEFPFMFIKALQFALFRTYGIPTISRLLTTTTQFSNPETSLKRYTDTSALIQEMVGNSPTSQRAYISLARTRFLHSGYRASGKILDDDMLYTLALFALQPIRFINRFEWRQLSDLERCAIGTFWKSVGDALEISYAKLPSGTAGFQDGIQWLDELDAWSEMYEVQCMVPDAKNRETADQTTAILVYMLPTALHPVGLEFVSFMMDDRLRRAMLYDPPSSIARVVFSSLLTIRKLFLRYLCPPRPYFLRYASFTEEPDENNRFFLTEWEAAPYYVKPTFWNRWGPMAWVTRMLGRPLPGDEGDKYYPHGYHIQDMGPRYFEGKGRKALEEAMEEFKEYRTGKCPFH</sequence>
<dbReference type="Proteomes" id="UP001149163">
    <property type="component" value="Unassembled WGS sequence"/>
</dbReference>
<dbReference type="PANTHER" id="PTHR36124:SF6">
    <property type="entry name" value="ER-BOUND OXYGENASE MPAB_MPAB'_RUBBER OXYGENASE CATALYTIC DOMAIN-CONTAINING PROTEIN"/>
    <property type="match status" value="1"/>
</dbReference>
<gene>
    <name evidence="2" type="ORF">N7482_005615</name>
</gene>
<dbReference type="AlphaFoldDB" id="A0A9W9I552"/>
<evidence type="ECO:0000259" key="1">
    <source>
        <dbReference type="Pfam" id="PF09995"/>
    </source>
</evidence>
<reference evidence="2" key="1">
    <citation type="submission" date="2022-11" db="EMBL/GenBank/DDBJ databases">
        <authorList>
            <person name="Petersen C."/>
        </authorList>
    </citation>
    <scope>NUCLEOTIDE SEQUENCE</scope>
    <source>
        <strain evidence="2">IBT 26290</strain>
    </source>
</reference>
<dbReference type="InterPro" id="IPR046366">
    <property type="entry name" value="MPAB"/>
</dbReference>
<dbReference type="PANTHER" id="PTHR36124">
    <property type="match status" value="1"/>
</dbReference>
<evidence type="ECO:0000313" key="3">
    <source>
        <dbReference type="Proteomes" id="UP001149163"/>
    </source>
</evidence>
<dbReference type="RefSeq" id="XP_056543295.1">
    <property type="nucleotide sequence ID" value="XM_056687740.1"/>
</dbReference>
<evidence type="ECO:0000313" key="2">
    <source>
        <dbReference type="EMBL" id="KAJ5166834.1"/>
    </source>
</evidence>
<keyword evidence="3" id="KW-1185">Reference proteome</keyword>
<comment type="caution">
    <text evidence="2">The sequence shown here is derived from an EMBL/GenBank/DDBJ whole genome shotgun (WGS) entry which is preliminary data.</text>
</comment>
<dbReference type="InterPro" id="IPR018713">
    <property type="entry name" value="MPAB/Lcp_cat_dom"/>
</dbReference>
<reference evidence="2" key="2">
    <citation type="journal article" date="2023" name="IMA Fungus">
        <title>Comparative genomic study of the Penicillium genus elucidates a diverse pangenome and 15 lateral gene transfer events.</title>
        <authorList>
            <person name="Petersen C."/>
            <person name="Sorensen T."/>
            <person name="Nielsen M.R."/>
            <person name="Sondergaard T.E."/>
            <person name="Sorensen J.L."/>
            <person name="Fitzpatrick D.A."/>
            <person name="Frisvad J.C."/>
            <person name="Nielsen K.L."/>
        </authorList>
    </citation>
    <scope>NUCLEOTIDE SEQUENCE</scope>
    <source>
        <strain evidence="2">IBT 26290</strain>
    </source>
</reference>
<organism evidence="2 3">
    <name type="scientific">Penicillium canariense</name>
    <dbReference type="NCBI Taxonomy" id="189055"/>
    <lineage>
        <taxon>Eukaryota</taxon>
        <taxon>Fungi</taxon>
        <taxon>Dikarya</taxon>
        <taxon>Ascomycota</taxon>
        <taxon>Pezizomycotina</taxon>
        <taxon>Eurotiomycetes</taxon>
        <taxon>Eurotiomycetidae</taxon>
        <taxon>Eurotiales</taxon>
        <taxon>Aspergillaceae</taxon>
        <taxon>Penicillium</taxon>
    </lineage>
</organism>
<name>A0A9W9I552_9EURO</name>
<protein>
    <recommendedName>
        <fullName evidence="1">ER-bound oxygenase mpaB/mpaB'/Rubber oxygenase catalytic domain-containing protein</fullName>
    </recommendedName>
</protein>
<feature type="domain" description="ER-bound oxygenase mpaB/mpaB'/Rubber oxygenase catalytic" evidence="1">
    <location>
        <begin position="109"/>
        <end position="304"/>
    </location>
</feature>
<dbReference type="Pfam" id="PF09995">
    <property type="entry name" value="MPAB_Lcp_cat"/>
    <property type="match status" value="1"/>
</dbReference>
<dbReference type="GeneID" id="81426916"/>
<dbReference type="OrthoDB" id="545169at2759"/>
<proteinExistence type="predicted"/>
<dbReference type="GO" id="GO:0016491">
    <property type="term" value="F:oxidoreductase activity"/>
    <property type="evidence" value="ECO:0007669"/>
    <property type="project" value="InterPro"/>
</dbReference>
<accession>A0A9W9I552</accession>